<reference evidence="3 4" key="1">
    <citation type="submission" date="2019-03" db="EMBL/GenBank/DDBJ databases">
        <title>Genomic Encyclopedia of Type Strains, Phase IV (KMG-IV): sequencing the most valuable type-strain genomes for metagenomic binning, comparative biology and taxonomic classification.</title>
        <authorList>
            <person name="Goeker M."/>
        </authorList>
    </citation>
    <scope>NUCLEOTIDE SEQUENCE [LARGE SCALE GENOMIC DNA]</scope>
    <source>
        <strain evidence="3 4">DSM 25287</strain>
    </source>
</reference>
<feature type="transmembrane region" description="Helical" evidence="1">
    <location>
        <begin position="132"/>
        <end position="158"/>
    </location>
</feature>
<dbReference type="AlphaFoldDB" id="A0A4R2KQU5"/>
<dbReference type="Pfam" id="PF09925">
    <property type="entry name" value="DUF2157"/>
    <property type="match status" value="1"/>
</dbReference>
<feature type="transmembrane region" description="Helical" evidence="1">
    <location>
        <begin position="43"/>
        <end position="65"/>
    </location>
</feature>
<evidence type="ECO:0000313" key="4">
    <source>
        <dbReference type="Proteomes" id="UP000295765"/>
    </source>
</evidence>
<protein>
    <submittedName>
        <fullName evidence="3">Putative membrane protein DUF2157</fullName>
    </submittedName>
</protein>
<evidence type="ECO:0000256" key="1">
    <source>
        <dbReference type="SAM" id="Phobius"/>
    </source>
</evidence>
<sequence length="330" mass="34742">MRASIPPSALYALAAAGHLSPAALARALALLDVPPGTAAWRRFLDRLLGLLGALLLVAAAVFFIAANWSGLSRFAQFALLQAALLGAVLFAARRGLDGWGGRGALLAAALLLGPLLALLGQTYQTGADPWELFASWAALITPWALAGCFAPLWLVWLALLDLAVLLYFGEARGLPPEFLFLGHPNGGLVALHAAVLVGWEYAAVRGVGWLAGRYGPRLIATLLLADLTLLALWRVLDFGRAGGDWALPVWALALAALYGAYRHWRRDLYLLALGCAAGIVVITAALGRQLFTHHLDAGGLLLLGLVVIGLSAGAGAWLRALARETPHDAD</sequence>
<feature type="transmembrane region" description="Helical" evidence="1">
    <location>
        <begin position="102"/>
        <end position="120"/>
    </location>
</feature>
<feature type="domain" description="DUF2157" evidence="2">
    <location>
        <begin position="13"/>
        <end position="153"/>
    </location>
</feature>
<evidence type="ECO:0000313" key="3">
    <source>
        <dbReference type="EMBL" id="TCO76004.1"/>
    </source>
</evidence>
<dbReference type="EMBL" id="SLWY01000036">
    <property type="protein sequence ID" value="TCO76004.1"/>
    <property type="molecule type" value="Genomic_DNA"/>
</dbReference>
<dbReference type="InterPro" id="IPR018677">
    <property type="entry name" value="DUF2157"/>
</dbReference>
<dbReference type="OrthoDB" id="327621at2"/>
<comment type="caution">
    <text evidence="3">The sequence shown here is derived from an EMBL/GenBank/DDBJ whole genome shotgun (WGS) entry which is preliminary data.</text>
</comment>
<keyword evidence="1" id="KW-0812">Transmembrane</keyword>
<feature type="transmembrane region" description="Helical" evidence="1">
    <location>
        <begin position="214"/>
        <end position="233"/>
    </location>
</feature>
<name>A0A4R2KQU5_9GAMM</name>
<dbReference type="RefSeq" id="WP_132545827.1">
    <property type="nucleotide sequence ID" value="NZ_SLWY01000036.1"/>
</dbReference>
<feature type="transmembrane region" description="Helical" evidence="1">
    <location>
        <begin position="268"/>
        <end position="291"/>
    </location>
</feature>
<gene>
    <name evidence="3" type="ORF">EV699_1368</name>
</gene>
<proteinExistence type="predicted"/>
<feature type="transmembrane region" description="Helical" evidence="1">
    <location>
        <begin position="245"/>
        <end position="261"/>
    </location>
</feature>
<keyword evidence="1" id="KW-1133">Transmembrane helix</keyword>
<feature type="transmembrane region" description="Helical" evidence="1">
    <location>
        <begin position="297"/>
        <end position="318"/>
    </location>
</feature>
<organism evidence="3 4">
    <name type="scientific">Plasticicumulans lactativorans</name>
    <dbReference type="NCBI Taxonomy" id="1133106"/>
    <lineage>
        <taxon>Bacteria</taxon>
        <taxon>Pseudomonadati</taxon>
        <taxon>Pseudomonadota</taxon>
        <taxon>Gammaproteobacteria</taxon>
        <taxon>Candidatus Competibacteraceae</taxon>
        <taxon>Plasticicumulans</taxon>
    </lineage>
</organism>
<dbReference type="Proteomes" id="UP000295765">
    <property type="component" value="Unassembled WGS sequence"/>
</dbReference>
<feature type="transmembrane region" description="Helical" evidence="1">
    <location>
        <begin position="77"/>
        <end position="96"/>
    </location>
</feature>
<keyword evidence="1" id="KW-0472">Membrane</keyword>
<accession>A0A4R2KQU5</accession>
<keyword evidence="4" id="KW-1185">Reference proteome</keyword>
<evidence type="ECO:0000259" key="2">
    <source>
        <dbReference type="Pfam" id="PF09925"/>
    </source>
</evidence>